<comment type="subcellular location">
    <subcellularLocation>
        <location evidence="1">Cell outer membrane</location>
        <topology evidence="1">Multi-pass membrane protein</topology>
    </subcellularLocation>
</comment>
<evidence type="ECO:0000256" key="7">
    <source>
        <dbReference type="ARBA" id="ARBA00023237"/>
    </source>
</evidence>
<protein>
    <submittedName>
        <fullName evidence="9">Transporter</fullName>
    </submittedName>
</protein>
<evidence type="ECO:0000256" key="4">
    <source>
        <dbReference type="ARBA" id="ARBA00022692"/>
    </source>
</evidence>
<evidence type="ECO:0000313" key="10">
    <source>
        <dbReference type="Proteomes" id="UP000321389"/>
    </source>
</evidence>
<reference evidence="9" key="1">
    <citation type="submission" date="2020-04" db="EMBL/GenBank/DDBJ databases">
        <title>Nitratireductor sp. nov. isolated from mangrove soil.</title>
        <authorList>
            <person name="Ye Y."/>
        </authorList>
    </citation>
    <scope>NUCLEOTIDE SEQUENCE</scope>
    <source>
        <strain evidence="9">SY7</strain>
    </source>
</reference>
<accession>A0A5B8L531</accession>
<dbReference type="Gene3D" id="2.40.160.60">
    <property type="entry name" value="Outer membrane protein transport protein (OMPP1/FadL/TodX)"/>
    <property type="match status" value="1"/>
</dbReference>
<keyword evidence="3" id="KW-1134">Transmembrane beta strand</keyword>
<evidence type="ECO:0000256" key="5">
    <source>
        <dbReference type="ARBA" id="ARBA00022729"/>
    </source>
</evidence>
<keyword evidence="10" id="KW-1185">Reference proteome</keyword>
<dbReference type="RefSeq" id="WP_167812913.1">
    <property type="nucleotide sequence ID" value="NZ_CP042301.2"/>
</dbReference>
<feature type="signal peptide" evidence="8">
    <location>
        <begin position="1"/>
        <end position="23"/>
    </location>
</feature>
<comment type="similarity">
    <text evidence="2">Belongs to the OmpP1/FadL family.</text>
</comment>
<dbReference type="InterPro" id="IPR005017">
    <property type="entry name" value="OMPP1/FadL/TodX"/>
</dbReference>
<dbReference type="PANTHER" id="PTHR35093:SF8">
    <property type="entry name" value="OUTER MEMBRANE PROTEIN NMB0088-RELATED"/>
    <property type="match status" value="1"/>
</dbReference>
<feature type="chain" id="PRO_5026265837" evidence="8">
    <location>
        <begin position="24"/>
        <end position="403"/>
    </location>
</feature>
<evidence type="ECO:0000256" key="1">
    <source>
        <dbReference type="ARBA" id="ARBA00004571"/>
    </source>
</evidence>
<dbReference type="GO" id="GO:0015483">
    <property type="term" value="F:long-chain fatty acid transporting porin activity"/>
    <property type="evidence" value="ECO:0007669"/>
    <property type="project" value="TreeGrafter"/>
</dbReference>
<dbReference type="GO" id="GO:0009279">
    <property type="term" value="C:cell outer membrane"/>
    <property type="evidence" value="ECO:0007669"/>
    <property type="project" value="UniProtKB-SubCell"/>
</dbReference>
<keyword evidence="5 8" id="KW-0732">Signal</keyword>
<name>A0A5B8L531_9HYPH</name>
<evidence type="ECO:0000256" key="3">
    <source>
        <dbReference type="ARBA" id="ARBA00022452"/>
    </source>
</evidence>
<evidence type="ECO:0000256" key="8">
    <source>
        <dbReference type="SAM" id="SignalP"/>
    </source>
</evidence>
<keyword evidence="6" id="KW-0472">Membrane</keyword>
<dbReference type="PANTHER" id="PTHR35093">
    <property type="entry name" value="OUTER MEMBRANE PROTEIN NMB0088-RELATED"/>
    <property type="match status" value="1"/>
</dbReference>
<dbReference type="Pfam" id="PF03349">
    <property type="entry name" value="Toluene_X"/>
    <property type="match status" value="1"/>
</dbReference>
<keyword evidence="4" id="KW-0812">Transmembrane</keyword>
<dbReference type="Proteomes" id="UP000321389">
    <property type="component" value="Chromosome"/>
</dbReference>
<evidence type="ECO:0000256" key="2">
    <source>
        <dbReference type="ARBA" id="ARBA00008163"/>
    </source>
</evidence>
<evidence type="ECO:0000256" key="6">
    <source>
        <dbReference type="ARBA" id="ARBA00023136"/>
    </source>
</evidence>
<dbReference type="EMBL" id="CP042301">
    <property type="protein sequence ID" value="QDZ03045.2"/>
    <property type="molecule type" value="Genomic_DNA"/>
</dbReference>
<dbReference type="AlphaFoldDB" id="A0A5B8L531"/>
<organism evidence="9 10">
    <name type="scientific">Nitratireductor mangrovi</name>
    <dbReference type="NCBI Taxonomy" id="2599600"/>
    <lineage>
        <taxon>Bacteria</taxon>
        <taxon>Pseudomonadati</taxon>
        <taxon>Pseudomonadota</taxon>
        <taxon>Alphaproteobacteria</taxon>
        <taxon>Hyphomicrobiales</taxon>
        <taxon>Phyllobacteriaceae</taxon>
        <taxon>Nitratireductor</taxon>
    </lineage>
</organism>
<proteinExistence type="inferred from homology"/>
<evidence type="ECO:0000313" key="9">
    <source>
        <dbReference type="EMBL" id="QDZ03045.2"/>
    </source>
</evidence>
<gene>
    <name evidence="9" type="ORF">FQ775_23235</name>
</gene>
<dbReference type="SUPFAM" id="SSF56935">
    <property type="entry name" value="Porins"/>
    <property type="match status" value="1"/>
</dbReference>
<dbReference type="KEGG" id="niy:FQ775_23235"/>
<sequence>MIFSTMRRAARAAGILPRGVAMAAAVAAGAVAMTAGPAAAGGYDTGERDWEFLFSEAGVATEAGVRYLAPRRTLTGITGTLGPSLNAREAEAFAVPRGSLAVRLGENFRCMASYREPWGGHANYGTAWTYTASAVEQHFSSRDYGLTCAAGAKVGMGRLSVVGGISVQEASYELIQGFGPGITAVTDVSDRGVAWRAGFAYEIPEYALRASLIYDSAVDYDMTGTFTAFGAALPVFGAITMPQSVTLSAQSGVAPGWLAFGRVKWTDWSVADNMPLCPVGVPACTQAAAVSGLTLLFKDTWTVTLGAAHQLSETVALAASLTYDQGATQGFTSQTDTWVAGLEAVISPGDNVRLSFGGSLGLMTGGTLSTMVLPGGIPNPVGYTASFGDDLLWSLGGKAVVTF</sequence>
<keyword evidence="7" id="KW-0998">Cell outer membrane</keyword>